<accession>W0PGR8</accession>
<dbReference type="eggNOG" id="ENOG5033J2B">
    <property type="taxonomic scope" value="Bacteria"/>
</dbReference>
<feature type="coiled-coil region" evidence="1">
    <location>
        <begin position="225"/>
        <end position="252"/>
    </location>
</feature>
<dbReference type="AlphaFoldDB" id="W0PGR8"/>
<protein>
    <recommendedName>
        <fullName evidence="5">DUF3829 domain-containing protein</fullName>
    </recommendedName>
</protein>
<evidence type="ECO:0000313" key="4">
    <source>
        <dbReference type="Proteomes" id="UP000019095"/>
    </source>
</evidence>
<dbReference type="HOGENOM" id="CLU_938866_0_0_4"/>
<dbReference type="KEGG" id="amim:MIM_c28920"/>
<name>W0PGR8_ADVMD</name>
<evidence type="ECO:0008006" key="5">
    <source>
        <dbReference type="Google" id="ProtNLM"/>
    </source>
</evidence>
<keyword evidence="1" id="KW-0175">Coiled coil</keyword>
<sequence length="299" mass="33475">MNFQKGALAVAVISCLVLAGCNEQAGSGSGTASTQESTAAQADNSLNNYIAMNNDLMSLQGLEAGYRDYLRMNIPKAKPSQTLDYMAPTFQYVFSQYAEAIKGKRSQPALDQAADDLMKKLEAIKADSAEFGQYYESAAYKTDDLKKGKASDAQIRQHFEDALTSYETFTKELKGVYEQAKLKELEAIKQSGNTYRYLSAYSMHLAEQLVNVFESEEDISNPEKLKQADATADELNKVLTEFNAEYQKIKEKNPEASTDTTLMNLNSCIKYYRAFRQSNRASDFKFMIDGYNSAVRSRR</sequence>
<dbReference type="PROSITE" id="PS51257">
    <property type="entry name" value="PROKAR_LIPOPROTEIN"/>
    <property type="match status" value="1"/>
</dbReference>
<organism evidence="3 4">
    <name type="scientific">Advenella mimigardefordensis (strain DSM 17166 / LMG 22922 / DPN7)</name>
    <dbReference type="NCBI Taxonomy" id="1247726"/>
    <lineage>
        <taxon>Bacteria</taxon>
        <taxon>Pseudomonadati</taxon>
        <taxon>Pseudomonadota</taxon>
        <taxon>Betaproteobacteria</taxon>
        <taxon>Burkholderiales</taxon>
        <taxon>Alcaligenaceae</taxon>
    </lineage>
</organism>
<dbReference type="Proteomes" id="UP000019095">
    <property type="component" value="Chromosome"/>
</dbReference>
<dbReference type="EMBL" id="CP003915">
    <property type="protein sequence ID" value="AHG64957.1"/>
    <property type="molecule type" value="Genomic_DNA"/>
</dbReference>
<keyword evidence="4" id="KW-1185">Reference proteome</keyword>
<evidence type="ECO:0000313" key="3">
    <source>
        <dbReference type="EMBL" id="AHG64957.1"/>
    </source>
</evidence>
<dbReference type="Pfam" id="PF12889">
    <property type="entry name" value="DUF3829"/>
    <property type="match status" value="1"/>
</dbReference>
<dbReference type="InterPro" id="IPR024291">
    <property type="entry name" value="DUF3829"/>
</dbReference>
<evidence type="ECO:0000256" key="1">
    <source>
        <dbReference type="SAM" id="Coils"/>
    </source>
</evidence>
<dbReference type="OrthoDB" id="8677455at2"/>
<dbReference type="RefSeq" id="WP_025373614.1">
    <property type="nucleotide sequence ID" value="NZ_CP003915.1"/>
</dbReference>
<dbReference type="STRING" id="1247726.MIM_c28920"/>
<proteinExistence type="predicted"/>
<gene>
    <name evidence="3" type="ORF">MIM_c28920</name>
</gene>
<keyword evidence="2" id="KW-0732">Signal</keyword>
<feature type="signal peptide" evidence="2">
    <location>
        <begin position="1"/>
        <end position="19"/>
    </location>
</feature>
<feature type="chain" id="PRO_5004792944" description="DUF3829 domain-containing protein" evidence="2">
    <location>
        <begin position="20"/>
        <end position="299"/>
    </location>
</feature>
<evidence type="ECO:0000256" key="2">
    <source>
        <dbReference type="SAM" id="SignalP"/>
    </source>
</evidence>
<dbReference type="PATRIC" id="fig|1247726.3.peg.3180"/>
<reference evidence="3 4" key="1">
    <citation type="journal article" date="2014" name="Microbiology">
        <title>Unravelling the complete genome sequence of Advenella mimigardefordensis strain DPN7T and novel insights in the catabolism of the xenobiotic polythioester precursor 3,3'-dithiodipropionate.</title>
        <authorList>
            <person name="Wubbeler J.H."/>
            <person name="Hiessl S."/>
            <person name="Schuldes J."/>
            <person name="Thurmer A."/>
            <person name="Daniel R."/>
            <person name="Steinbuchel A."/>
        </authorList>
    </citation>
    <scope>NUCLEOTIDE SEQUENCE [LARGE SCALE GENOMIC DNA]</scope>
    <source>
        <strain evidence="4">DSM 17166 / LMG 22922 / DPN7</strain>
    </source>
</reference>